<evidence type="ECO:0000313" key="2">
    <source>
        <dbReference type="Proteomes" id="UP001138997"/>
    </source>
</evidence>
<dbReference type="EMBL" id="JAJOMB010000004">
    <property type="protein sequence ID" value="MCD5311175.1"/>
    <property type="molecule type" value="Genomic_DNA"/>
</dbReference>
<evidence type="ECO:0000313" key="1">
    <source>
        <dbReference type="EMBL" id="MCD5311175.1"/>
    </source>
</evidence>
<proteinExistence type="predicted"/>
<comment type="caution">
    <text evidence="1">The sequence shown here is derived from an EMBL/GenBank/DDBJ whole genome shotgun (WGS) entry which is preliminary data.</text>
</comment>
<sequence length="123" mass="13263">MANTQSPVVLHVEIVHPNPDAAAGVIHADLGAEQVEPQTAAQIEKLAEGLRVILMRVGGVVFQIVRPVPIPGLNAWYEHYQEHGAGVHTVSPMSRDAEAVQQAERDLGARWETVGQHLELVAA</sequence>
<dbReference type="RefSeq" id="WP_231440353.1">
    <property type="nucleotide sequence ID" value="NZ_JAJOMB010000004.1"/>
</dbReference>
<organism evidence="1 2">
    <name type="scientific">Kineosporia babensis</name>
    <dbReference type="NCBI Taxonomy" id="499548"/>
    <lineage>
        <taxon>Bacteria</taxon>
        <taxon>Bacillati</taxon>
        <taxon>Actinomycetota</taxon>
        <taxon>Actinomycetes</taxon>
        <taxon>Kineosporiales</taxon>
        <taxon>Kineosporiaceae</taxon>
        <taxon>Kineosporia</taxon>
    </lineage>
</organism>
<dbReference type="Gene3D" id="3.10.180.10">
    <property type="entry name" value="2,3-Dihydroxybiphenyl 1,2-Dioxygenase, domain 1"/>
    <property type="match status" value="1"/>
</dbReference>
<gene>
    <name evidence="1" type="ORF">LR394_09720</name>
</gene>
<keyword evidence="2" id="KW-1185">Reference proteome</keyword>
<dbReference type="AlphaFoldDB" id="A0A9X1NCH9"/>
<protein>
    <submittedName>
        <fullName evidence="1">Uncharacterized protein</fullName>
    </submittedName>
</protein>
<dbReference type="InterPro" id="IPR029068">
    <property type="entry name" value="Glyas_Bleomycin-R_OHBP_Dase"/>
</dbReference>
<name>A0A9X1NCH9_9ACTN</name>
<accession>A0A9X1NCH9</accession>
<reference evidence="1" key="1">
    <citation type="submission" date="2021-11" db="EMBL/GenBank/DDBJ databases">
        <title>Streptomyces corallinus and Kineosporia corallina sp. nov., two new coral-derived marine actinobacteria.</title>
        <authorList>
            <person name="Buangrab K."/>
            <person name="Sutthacheep M."/>
            <person name="Yeemin T."/>
            <person name="Harunari E."/>
            <person name="Igarashi Y."/>
            <person name="Sripreechasak P."/>
            <person name="Kanchanasin P."/>
            <person name="Tanasupawat S."/>
            <person name="Phongsopitanun W."/>
        </authorList>
    </citation>
    <scope>NUCLEOTIDE SEQUENCE</scope>
    <source>
        <strain evidence="1">JCM 31032</strain>
    </source>
</reference>
<dbReference type="Proteomes" id="UP001138997">
    <property type="component" value="Unassembled WGS sequence"/>
</dbReference>
<dbReference type="SUPFAM" id="SSF54593">
    <property type="entry name" value="Glyoxalase/Bleomycin resistance protein/Dihydroxybiphenyl dioxygenase"/>
    <property type="match status" value="1"/>
</dbReference>